<accession>A0A6J6DUI1</accession>
<organism evidence="1">
    <name type="scientific">freshwater metagenome</name>
    <dbReference type="NCBI Taxonomy" id="449393"/>
    <lineage>
        <taxon>unclassified sequences</taxon>
        <taxon>metagenomes</taxon>
        <taxon>ecological metagenomes</taxon>
    </lineage>
</organism>
<dbReference type="EMBL" id="CAEZTT010000002">
    <property type="protein sequence ID" value="CAB4567156.1"/>
    <property type="molecule type" value="Genomic_DNA"/>
</dbReference>
<dbReference type="AlphaFoldDB" id="A0A6J6DUI1"/>
<evidence type="ECO:0000313" key="1">
    <source>
        <dbReference type="EMBL" id="CAB4567156.1"/>
    </source>
</evidence>
<name>A0A6J6DUI1_9ZZZZ</name>
<gene>
    <name evidence="1" type="ORF">UFOPK1726_00060</name>
</gene>
<proteinExistence type="predicted"/>
<protein>
    <submittedName>
        <fullName evidence="1">Unannotated protein</fullName>
    </submittedName>
</protein>
<dbReference type="PROSITE" id="PS51257">
    <property type="entry name" value="PROKAR_LIPOPROTEIN"/>
    <property type="match status" value="1"/>
</dbReference>
<sequence>MQPTKLIAALLTLFLIAGCGTGFDAATQQQDPTGNGRYVAVGDLQVQNMTLVAGETNAALLLKIFNDNVESDRLLQLSIDNQIVLTDIEIPANTKVAYGNAANPPYIFEFAATPGGYLPVRMQFERAGIYETSVLVVAPFNQYEGLVN</sequence>
<reference evidence="1" key="1">
    <citation type="submission" date="2020-05" db="EMBL/GenBank/DDBJ databases">
        <authorList>
            <person name="Chiriac C."/>
            <person name="Salcher M."/>
            <person name="Ghai R."/>
            <person name="Kavagutti S V."/>
        </authorList>
    </citation>
    <scope>NUCLEOTIDE SEQUENCE</scope>
</reference>